<proteinExistence type="predicted"/>
<keyword evidence="3" id="KW-1185">Reference proteome</keyword>
<dbReference type="EMBL" id="CP049889">
    <property type="protein sequence ID" value="QIK52491.1"/>
    <property type="molecule type" value="Genomic_DNA"/>
</dbReference>
<protein>
    <submittedName>
        <fullName evidence="2">DUF1189 family protein</fullName>
    </submittedName>
</protein>
<feature type="transmembrane region" description="Helical" evidence="1">
    <location>
        <begin position="183"/>
        <end position="200"/>
    </location>
</feature>
<keyword evidence="1" id="KW-0472">Membrane</keyword>
<feature type="transmembrane region" description="Helical" evidence="1">
    <location>
        <begin position="159"/>
        <end position="177"/>
    </location>
</feature>
<dbReference type="GeneID" id="94553774"/>
<dbReference type="AlphaFoldDB" id="A0A6G7WJX9"/>
<organism evidence="2 3">
    <name type="scientific">Jeotgalibaca porci</name>
    <dbReference type="NCBI Taxonomy" id="1868793"/>
    <lineage>
        <taxon>Bacteria</taxon>
        <taxon>Bacillati</taxon>
        <taxon>Bacillota</taxon>
        <taxon>Bacilli</taxon>
        <taxon>Lactobacillales</taxon>
        <taxon>Carnobacteriaceae</taxon>
        <taxon>Jeotgalibaca</taxon>
    </lineage>
</organism>
<dbReference type="RefSeq" id="WP_166063523.1">
    <property type="nucleotide sequence ID" value="NZ_CP049889.1"/>
</dbReference>
<name>A0A6G7WJX9_9LACT</name>
<reference evidence="2 3" key="1">
    <citation type="journal article" date="2017" name="Int. J. Syst. Evol. Microbiol.">
        <title>Jeotgalibaca porci sp. nov. and Jeotgalibaca arthritidis sp. nov., isolated from pigs, and emended description of the genus Jeotgalibaca.</title>
        <authorList>
            <person name="Zamora L."/>
            <person name="Perez-Sancho M."/>
            <person name="Dominguez L."/>
            <person name="Fernandez-Garayzabal J.F."/>
            <person name="Vela A.I."/>
        </authorList>
    </citation>
    <scope>NUCLEOTIDE SEQUENCE [LARGE SCALE GENOMIC DNA]</scope>
    <source>
        <strain evidence="2 3">CCUG 69148</strain>
    </source>
</reference>
<feature type="transmembrane region" description="Helical" evidence="1">
    <location>
        <begin position="31"/>
        <end position="47"/>
    </location>
</feature>
<keyword evidence="1" id="KW-0812">Transmembrane</keyword>
<evidence type="ECO:0000313" key="2">
    <source>
        <dbReference type="EMBL" id="QIK52491.1"/>
    </source>
</evidence>
<gene>
    <name evidence="2" type="ORF">G7058_10795</name>
</gene>
<dbReference type="Pfam" id="PF06691">
    <property type="entry name" value="DUF1189"/>
    <property type="match status" value="1"/>
</dbReference>
<feature type="transmembrane region" description="Helical" evidence="1">
    <location>
        <begin position="212"/>
        <end position="233"/>
    </location>
</feature>
<keyword evidence="1" id="KW-1133">Transmembrane helix</keyword>
<dbReference type="KEGG" id="jpo:G7058_10795"/>
<dbReference type="Proteomes" id="UP000501830">
    <property type="component" value="Chromosome"/>
</dbReference>
<evidence type="ECO:0000256" key="1">
    <source>
        <dbReference type="SAM" id="Phobius"/>
    </source>
</evidence>
<dbReference type="InterPro" id="IPR009574">
    <property type="entry name" value="DUF1189"/>
</dbReference>
<feature type="transmembrane region" description="Helical" evidence="1">
    <location>
        <begin position="239"/>
        <end position="258"/>
    </location>
</feature>
<evidence type="ECO:0000313" key="3">
    <source>
        <dbReference type="Proteomes" id="UP000501830"/>
    </source>
</evidence>
<sequence length="260" mass="28773">MIIIFIFKLIWDVFMFPENLWRVTTLAKKKATIVFVLFGMIIGAPYLKASLQTLETIAIDMQIISERIPELVIENGKLVLADQLEQSVLVKTDTANLVIYAENAPDSLTIERAIKRAPLSFLMGDSQLKVATPATDFDLSYDLLEGLTDVSLKAMMTDFGSLSALTLIPMVIVSLLVGLVDGLLQLVIMALFVNILSLLFRVRLPFAQNFKLVLVASFMPTLIMSILNIIGVYPAAQTALIAGITAYIYYKGIITHVTRL</sequence>
<accession>A0A6G7WJX9</accession>